<reference evidence="2 3" key="1">
    <citation type="submission" date="2017-04" db="EMBL/GenBank/DDBJ databases">
        <authorList>
            <person name="Afonso C.L."/>
            <person name="Miller P.J."/>
            <person name="Scott M.A."/>
            <person name="Spackman E."/>
            <person name="Goraichik I."/>
            <person name="Dimitrov K.M."/>
            <person name="Suarez D.L."/>
            <person name="Swayne D.E."/>
        </authorList>
    </citation>
    <scope>NUCLEOTIDE SEQUENCE [LARGE SCALE GENOMIC DNA]</scope>
    <source>
        <strain evidence="2 3">CGMCC 1.12644</strain>
    </source>
</reference>
<organism evidence="2 3">
    <name type="scientific">Primorskyibacter flagellatus</name>
    <dbReference type="NCBI Taxonomy" id="1387277"/>
    <lineage>
        <taxon>Bacteria</taxon>
        <taxon>Pseudomonadati</taxon>
        <taxon>Pseudomonadota</taxon>
        <taxon>Alphaproteobacteria</taxon>
        <taxon>Rhodobacterales</taxon>
        <taxon>Roseobacteraceae</taxon>
        <taxon>Primorskyibacter</taxon>
    </lineage>
</organism>
<protein>
    <submittedName>
        <fullName evidence="2">Uncharacterized protein</fullName>
    </submittedName>
</protein>
<keyword evidence="3" id="KW-1185">Reference proteome</keyword>
<accession>A0A1W2D5Y1</accession>
<sequence>MTANTKIATCCYCGTRAALELRGDVRHELACTSCGAPLHNLKMLRTDAAAVAKGAQGKTMRRSKPAMPMRDRPSRKPKKARYKKRKGLALRFVEEAFDVIEDLFD</sequence>
<dbReference type="Proteomes" id="UP000192330">
    <property type="component" value="Unassembled WGS sequence"/>
</dbReference>
<dbReference type="EMBL" id="FWYD01000011">
    <property type="protein sequence ID" value="SMC92791.1"/>
    <property type="molecule type" value="Genomic_DNA"/>
</dbReference>
<feature type="region of interest" description="Disordered" evidence="1">
    <location>
        <begin position="52"/>
        <end position="83"/>
    </location>
</feature>
<evidence type="ECO:0000313" key="2">
    <source>
        <dbReference type="EMBL" id="SMC92791.1"/>
    </source>
</evidence>
<evidence type="ECO:0000313" key="3">
    <source>
        <dbReference type="Proteomes" id="UP000192330"/>
    </source>
</evidence>
<gene>
    <name evidence="2" type="ORF">SAMN06295998_11113</name>
</gene>
<dbReference type="OrthoDB" id="7868311at2"/>
<dbReference type="STRING" id="1387277.SAMN06295998_11113"/>
<evidence type="ECO:0000256" key="1">
    <source>
        <dbReference type="SAM" id="MobiDB-lite"/>
    </source>
</evidence>
<dbReference type="AlphaFoldDB" id="A0A1W2D5Y1"/>
<name>A0A1W2D5Y1_9RHOB</name>
<proteinExistence type="predicted"/>